<dbReference type="SUPFAM" id="SSF69118">
    <property type="entry name" value="AhpD-like"/>
    <property type="match status" value="1"/>
</dbReference>
<dbReference type="Proteomes" id="UP000751190">
    <property type="component" value="Unassembled WGS sequence"/>
</dbReference>
<reference evidence="1" key="1">
    <citation type="submission" date="2021-05" db="EMBL/GenBank/DDBJ databases">
        <title>The genome of the haptophyte Pavlova lutheri (Diacronema luteri, Pavlovales) - a model for lipid biosynthesis in eukaryotic algae.</title>
        <authorList>
            <person name="Hulatt C.J."/>
            <person name="Posewitz M.C."/>
        </authorList>
    </citation>
    <scope>NUCLEOTIDE SEQUENCE</scope>
    <source>
        <strain evidence="1">NIVA-4/92</strain>
    </source>
</reference>
<evidence type="ECO:0000313" key="1">
    <source>
        <dbReference type="EMBL" id="KAG8458766.1"/>
    </source>
</evidence>
<evidence type="ECO:0008006" key="3">
    <source>
        <dbReference type="Google" id="ProtNLM"/>
    </source>
</evidence>
<protein>
    <recommendedName>
        <fullName evidence="3">4-carboxymuconolactone decarboxylase</fullName>
    </recommendedName>
</protein>
<dbReference type="PANTHER" id="PTHR34846">
    <property type="entry name" value="4-CARBOXYMUCONOLACTONE DECARBOXYLASE FAMILY PROTEIN (AFU_ORTHOLOGUE AFUA_6G11590)"/>
    <property type="match status" value="1"/>
</dbReference>
<dbReference type="AlphaFoldDB" id="A0A8J6C502"/>
<dbReference type="OrthoDB" id="9998495at2759"/>
<dbReference type="EMBL" id="JAGTXO010000048">
    <property type="protein sequence ID" value="KAG8458766.1"/>
    <property type="molecule type" value="Genomic_DNA"/>
</dbReference>
<dbReference type="InterPro" id="IPR029032">
    <property type="entry name" value="AhpD-like"/>
</dbReference>
<name>A0A8J6C502_DIALT</name>
<evidence type="ECO:0000313" key="2">
    <source>
        <dbReference type="Proteomes" id="UP000751190"/>
    </source>
</evidence>
<sequence length="184" mass="19601">MGERYSGPPREQMDASQAAIYDEIARTRPRTGVRGPFRPWLVNPALADGAQRLGRVVRFETSLGARLTEVAILTVATHHASAVERRIHEEEARTVGVPDAIVAALRAGDAAPPFDVAGDTEEAVRLAAAHAFVRELLATSHATDATYTAAVGALGERGVVELIGLVGYYSLVAYTLNALRLTDG</sequence>
<dbReference type="Gene3D" id="1.20.1290.10">
    <property type="entry name" value="AhpD-like"/>
    <property type="match status" value="1"/>
</dbReference>
<keyword evidence="2" id="KW-1185">Reference proteome</keyword>
<organism evidence="1 2">
    <name type="scientific">Diacronema lutheri</name>
    <name type="common">Unicellular marine alga</name>
    <name type="synonym">Monochrysis lutheri</name>
    <dbReference type="NCBI Taxonomy" id="2081491"/>
    <lineage>
        <taxon>Eukaryota</taxon>
        <taxon>Haptista</taxon>
        <taxon>Haptophyta</taxon>
        <taxon>Pavlovophyceae</taxon>
        <taxon>Pavlovales</taxon>
        <taxon>Pavlovaceae</taxon>
        <taxon>Diacronema</taxon>
    </lineage>
</organism>
<accession>A0A8J6C502</accession>
<comment type="caution">
    <text evidence="1">The sequence shown here is derived from an EMBL/GenBank/DDBJ whole genome shotgun (WGS) entry which is preliminary data.</text>
</comment>
<dbReference type="PANTHER" id="PTHR34846:SF5">
    <property type="entry name" value="CARBOXYMUCONOLACTONE DECARBOXYLASE-LIKE DOMAIN-CONTAINING PROTEIN"/>
    <property type="match status" value="1"/>
</dbReference>
<gene>
    <name evidence="1" type="ORF">KFE25_012964</name>
</gene>
<dbReference type="OMA" id="PVEWAIH"/>
<proteinExistence type="predicted"/>